<accession>A0A183U5Y7</accession>
<evidence type="ECO:0000313" key="1">
    <source>
        <dbReference type="EMBL" id="VDM29624.1"/>
    </source>
</evidence>
<keyword evidence="2" id="KW-1185">Reference proteome</keyword>
<dbReference type="WBParaSite" id="TCNE_0000390701-mRNA-1">
    <property type="protein sequence ID" value="TCNE_0000390701-mRNA-1"/>
    <property type="gene ID" value="TCNE_0000390701"/>
</dbReference>
<name>A0A183U5Y7_TOXCA</name>
<dbReference type="EMBL" id="UYWY01005671">
    <property type="protein sequence ID" value="VDM29624.1"/>
    <property type="molecule type" value="Genomic_DNA"/>
</dbReference>
<protein>
    <submittedName>
        <fullName evidence="1 3">Uncharacterized protein</fullName>
    </submittedName>
</protein>
<dbReference type="Proteomes" id="UP000050794">
    <property type="component" value="Unassembled WGS sequence"/>
</dbReference>
<evidence type="ECO:0000313" key="2">
    <source>
        <dbReference type="Proteomes" id="UP000050794"/>
    </source>
</evidence>
<reference evidence="3" key="1">
    <citation type="submission" date="2016-06" db="UniProtKB">
        <authorList>
            <consortium name="WormBaseParasite"/>
        </authorList>
    </citation>
    <scope>IDENTIFICATION</scope>
</reference>
<gene>
    <name evidence="1" type="ORF">TCNE_LOCUS3907</name>
</gene>
<sequence>MPEYTEMVAACRAAALKEHLDVQMNESSESDNDERNLKPSQRAIEMYKRYRSRGSDLSERAIHLLGIDDMATCNYKEVNEDKYDPVENPNVSILKKISQY</sequence>
<reference evidence="1 2" key="2">
    <citation type="submission" date="2018-11" db="EMBL/GenBank/DDBJ databases">
        <authorList>
            <consortium name="Pathogen Informatics"/>
        </authorList>
    </citation>
    <scope>NUCLEOTIDE SEQUENCE [LARGE SCALE GENOMIC DNA]</scope>
</reference>
<evidence type="ECO:0000313" key="3">
    <source>
        <dbReference type="WBParaSite" id="TCNE_0000390701-mRNA-1"/>
    </source>
</evidence>
<proteinExistence type="predicted"/>
<organism evidence="2 3">
    <name type="scientific">Toxocara canis</name>
    <name type="common">Canine roundworm</name>
    <dbReference type="NCBI Taxonomy" id="6265"/>
    <lineage>
        <taxon>Eukaryota</taxon>
        <taxon>Metazoa</taxon>
        <taxon>Ecdysozoa</taxon>
        <taxon>Nematoda</taxon>
        <taxon>Chromadorea</taxon>
        <taxon>Rhabditida</taxon>
        <taxon>Spirurina</taxon>
        <taxon>Ascaridomorpha</taxon>
        <taxon>Ascaridoidea</taxon>
        <taxon>Toxocaridae</taxon>
        <taxon>Toxocara</taxon>
    </lineage>
</organism>
<dbReference type="AlphaFoldDB" id="A0A183U5Y7"/>